<dbReference type="GO" id="GO:0005576">
    <property type="term" value="C:extracellular region"/>
    <property type="evidence" value="ECO:0007669"/>
    <property type="project" value="InterPro"/>
</dbReference>
<gene>
    <name evidence="2" type="ORF">DPMN_088270</name>
</gene>
<keyword evidence="1" id="KW-0732">Signal</keyword>
<dbReference type="GO" id="GO:0007160">
    <property type="term" value="P:cell-matrix adhesion"/>
    <property type="evidence" value="ECO:0007669"/>
    <property type="project" value="InterPro"/>
</dbReference>
<dbReference type="OrthoDB" id="6084362at2759"/>
<feature type="signal peptide" evidence="1">
    <location>
        <begin position="1"/>
        <end position="16"/>
    </location>
</feature>
<accession>A0A9D4KTT1</accession>
<dbReference type="PANTHER" id="PTHR10697:SF1">
    <property type="entry name" value="MAMMALIAN EPENDYMIN-RELATED PROTEIN 1"/>
    <property type="match status" value="1"/>
</dbReference>
<evidence type="ECO:0000313" key="2">
    <source>
        <dbReference type="EMBL" id="KAH3845975.1"/>
    </source>
</evidence>
<reference evidence="2" key="2">
    <citation type="submission" date="2020-11" db="EMBL/GenBank/DDBJ databases">
        <authorList>
            <person name="McCartney M.A."/>
            <person name="Auch B."/>
            <person name="Kono T."/>
            <person name="Mallez S."/>
            <person name="Becker A."/>
            <person name="Gohl D.M."/>
            <person name="Silverstein K.A.T."/>
            <person name="Koren S."/>
            <person name="Bechman K.B."/>
            <person name="Herman A."/>
            <person name="Abrahante J.E."/>
            <person name="Garbe J."/>
        </authorList>
    </citation>
    <scope>NUCLEOTIDE SEQUENCE</scope>
    <source>
        <strain evidence="2">Duluth1</strain>
        <tissue evidence="2">Whole animal</tissue>
    </source>
</reference>
<proteinExistence type="predicted"/>
<dbReference type="InterPro" id="IPR001299">
    <property type="entry name" value="Ependymin"/>
</dbReference>
<dbReference type="GO" id="GO:0005764">
    <property type="term" value="C:lysosome"/>
    <property type="evidence" value="ECO:0007669"/>
    <property type="project" value="TreeGrafter"/>
</dbReference>
<dbReference type="Proteomes" id="UP000828390">
    <property type="component" value="Unassembled WGS sequence"/>
</dbReference>
<keyword evidence="3" id="KW-1185">Reference proteome</keyword>
<dbReference type="PRINTS" id="PR00317">
    <property type="entry name" value="EPENDYMIN"/>
</dbReference>
<feature type="chain" id="PRO_5038713171" evidence="1">
    <location>
        <begin position="17"/>
        <end position="195"/>
    </location>
</feature>
<name>A0A9D4KTT1_DREPO</name>
<evidence type="ECO:0000313" key="3">
    <source>
        <dbReference type="Proteomes" id="UP000828390"/>
    </source>
</evidence>
<sequence>MLKFVVLAALVAVCAAQVPVKCDSPKQWEARRYRMDRTKQYAELAYHSYDAIYMRTRSVEEVDQGTERDYYDRLHLHNVGVEYVLNLRTKKCNITRNSDPFRTIGIPPDARFVFEATIGAAGIPSEYLIATTWEGSFPDGAQYAVTVAEPDCIPIGFDVANNKTSETFHERYFDLHLGIADPEVFIPPQECLQQH</sequence>
<protein>
    <submittedName>
        <fullName evidence="2">Uncharacterized protein</fullName>
    </submittedName>
</protein>
<dbReference type="GO" id="GO:0005509">
    <property type="term" value="F:calcium ion binding"/>
    <property type="evidence" value="ECO:0007669"/>
    <property type="project" value="InterPro"/>
</dbReference>
<dbReference type="PANTHER" id="PTHR10697">
    <property type="entry name" value="MAMMALIAN EPENDYMIN-RELATED PROTEIN 1"/>
    <property type="match status" value="1"/>
</dbReference>
<comment type="caution">
    <text evidence="2">The sequence shown here is derived from an EMBL/GenBank/DDBJ whole genome shotgun (WGS) entry which is preliminary data.</text>
</comment>
<reference evidence="2" key="1">
    <citation type="journal article" date="2019" name="bioRxiv">
        <title>The Genome of the Zebra Mussel, Dreissena polymorpha: A Resource for Invasive Species Research.</title>
        <authorList>
            <person name="McCartney M.A."/>
            <person name="Auch B."/>
            <person name="Kono T."/>
            <person name="Mallez S."/>
            <person name="Zhang Y."/>
            <person name="Obille A."/>
            <person name="Becker A."/>
            <person name="Abrahante J.E."/>
            <person name="Garbe J."/>
            <person name="Badalamenti J.P."/>
            <person name="Herman A."/>
            <person name="Mangelson H."/>
            <person name="Liachko I."/>
            <person name="Sullivan S."/>
            <person name="Sone E.D."/>
            <person name="Koren S."/>
            <person name="Silverstein K.A.T."/>
            <person name="Beckman K.B."/>
            <person name="Gohl D.M."/>
        </authorList>
    </citation>
    <scope>NUCLEOTIDE SEQUENCE</scope>
    <source>
        <strain evidence="2">Duluth1</strain>
        <tissue evidence="2">Whole animal</tissue>
    </source>
</reference>
<organism evidence="2 3">
    <name type="scientific">Dreissena polymorpha</name>
    <name type="common">Zebra mussel</name>
    <name type="synonym">Mytilus polymorpha</name>
    <dbReference type="NCBI Taxonomy" id="45954"/>
    <lineage>
        <taxon>Eukaryota</taxon>
        <taxon>Metazoa</taxon>
        <taxon>Spiralia</taxon>
        <taxon>Lophotrochozoa</taxon>
        <taxon>Mollusca</taxon>
        <taxon>Bivalvia</taxon>
        <taxon>Autobranchia</taxon>
        <taxon>Heteroconchia</taxon>
        <taxon>Euheterodonta</taxon>
        <taxon>Imparidentia</taxon>
        <taxon>Neoheterodontei</taxon>
        <taxon>Myida</taxon>
        <taxon>Dreissenoidea</taxon>
        <taxon>Dreissenidae</taxon>
        <taxon>Dreissena</taxon>
    </lineage>
</organism>
<dbReference type="Pfam" id="PF00811">
    <property type="entry name" value="Ependymin"/>
    <property type="match status" value="1"/>
</dbReference>
<dbReference type="AlphaFoldDB" id="A0A9D4KTT1"/>
<dbReference type="EMBL" id="JAIWYP010000003">
    <property type="protein sequence ID" value="KAH3845975.1"/>
    <property type="molecule type" value="Genomic_DNA"/>
</dbReference>
<evidence type="ECO:0000256" key="1">
    <source>
        <dbReference type="SAM" id="SignalP"/>
    </source>
</evidence>